<dbReference type="RefSeq" id="WP_188157406.1">
    <property type="nucleotide sequence ID" value="NZ_CP061280.1"/>
</dbReference>
<comment type="similarity">
    <text evidence="1">Belongs to the type-I restriction system S methylase family.</text>
</comment>
<dbReference type="GO" id="GO:0009307">
    <property type="term" value="P:DNA restriction-modification system"/>
    <property type="evidence" value="ECO:0007669"/>
    <property type="project" value="UniProtKB-KW"/>
</dbReference>
<feature type="domain" description="Type I restriction modification DNA specificity" evidence="5">
    <location>
        <begin position="307"/>
        <end position="424"/>
    </location>
</feature>
<accession>A0A7H1C4K0</accession>
<keyword evidence="6" id="KW-0255">Endonuclease</keyword>
<proteinExistence type="inferred from homology"/>
<dbReference type="AlphaFoldDB" id="A0A7H1C4K0"/>
<keyword evidence="3" id="KW-0238">DNA-binding</keyword>
<feature type="domain" description="Type I restriction modification DNA specificity" evidence="5">
    <location>
        <begin position="46"/>
        <end position="195"/>
    </location>
</feature>
<keyword evidence="6" id="KW-0540">Nuclease</keyword>
<gene>
    <name evidence="6" type="ORF">ICJ55_03985</name>
</gene>
<evidence type="ECO:0000256" key="4">
    <source>
        <dbReference type="SAM" id="Coils"/>
    </source>
</evidence>
<dbReference type="EMBL" id="CP061280">
    <property type="protein sequence ID" value="QNS15905.1"/>
    <property type="molecule type" value="Genomic_DNA"/>
</dbReference>
<keyword evidence="6" id="KW-0378">Hydrolase</keyword>
<dbReference type="Proteomes" id="UP000576260">
    <property type="component" value="Chromosome"/>
</dbReference>
<evidence type="ECO:0000256" key="3">
    <source>
        <dbReference type="ARBA" id="ARBA00023125"/>
    </source>
</evidence>
<feature type="coiled-coil region" evidence="4">
    <location>
        <begin position="405"/>
        <end position="432"/>
    </location>
</feature>
<dbReference type="GO" id="GO:0004519">
    <property type="term" value="F:endonuclease activity"/>
    <property type="evidence" value="ECO:0007669"/>
    <property type="project" value="UniProtKB-KW"/>
</dbReference>
<dbReference type="CDD" id="cd17246">
    <property type="entry name" value="RMtype1_S_SonII-TRD2-CR2_like"/>
    <property type="match status" value="1"/>
</dbReference>
<dbReference type="PANTHER" id="PTHR43140">
    <property type="entry name" value="TYPE-1 RESTRICTION ENZYME ECOKI SPECIFICITY PROTEIN"/>
    <property type="match status" value="1"/>
</dbReference>
<dbReference type="InterPro" id="IPR044946">
    <property type="entry name" value="Restrct_endonuc_typeI_TRD_sf"/>
</dbReference>
<organism evidence="6 7">
    <name type="scientific">Mannheimia bovis</name>
    <dbReference type="NCBI Taxonomy" id="2770636"/>
    <lineage>
        <taxon>Bacteria</taxon>
        <taxon>Pseudomonadati</taxon>
        <taxon>Pseudomonadota</taxon>
        <taxon>Gammaproteobacteria</taxon>
        <taxon>Pasteurellales</taxon>
        <taxon>Pasteurellaceae</taxon>
        <taxon>Mannheimia</taxon>
    </lineage>
</organism>
<evidence type="ECO:0000256" key="1">
    <source>
        <dbReference type="ARBA" id="ARBA00010923"/>
    </source>
</evidence>
<keyword evidence="4" id="KW-0175">Coiled coil</keyword>
<evidence type="ECO:0000259" key="5">
    <source>
        <dbReference type="Pfam" id="PF01420"/>
    </source>
</evidence>
<evidence type="ECO:0000313" key="7">
    <source>
        <dbReference type="Proteomes" id="UP000576260"/>
    </source>
</evidence>
<dbReference type="REBASE" id="445449">
    <property type="entry name" value="S.Msp190616ORF3990P"/>
</dbReference>
<protein>
    <submittedName>
        <fullName evidence="6">Restriction endonuclease subunit S</fullName>
    </submittedName>
</protein>
<dbReference type="InterPro" id="IPR051212">
    <property type="entry name" value="Type-I_RE_S_subunit"/>
</dbReference>
<dbReference type="PANTHER" id="PTHR43140:SF1">
    <property type="entry name" value="TYPE I RESTRICTION ENZYME ECOKI SPECIFICITY SUBUNIT"/>
    <property type="match status" value="1"/>
</dbReference>
<keyword evidence="7" id="KW-1185">Reference proteome</keyword>
<feature type="coiled-coil region" evidence="4">
    <location>
        <begin position="179"/>
        <end position="210"/>
    </location>
</feature>
<reference evidence="6 7" key="1">
    <citation type="submission" date="2020-09" db="EMBL/GenBank/DDBJ databases">
        <title>Mannheimia bovis sp.nov., isolated from a cow.</title>
        <authorList>
            <person name="Li F."/>
        </authorList>
    </citation>
    <scope>NUCLEOTIDE SEQUENCE [LARGE SCALE GENOMIC DNA]</scope>
    <source>
        <strain evidence="6 7">ZY190616</strain>
    </source>
</reference>
<dbReference type="InterPro" id="IPR000055">
    <property type="entry name" value="Restrct_endonuc_typeI_TRD"/>
</dbReference>
<dbReference type="SUPFAM" id="SSF116734">
    <property type="entry name" value="DNA methylase specificity domain"/>
    <property type="match status" value="2"/>
</dbReference>
<name>A0A7H1C4K0_9PAST</name>
<dbReference type="Pfam" id="PF01420">
    <property type="entry name" value="Methylase_S"/>
    <property type="match status" value="2"/>
</dbReference>
<sequence>MKRYEKYKPSGVEWLGEVPEHWEVKPLKFLTTKIVDGSHFTPTYIDTGVPFLRVTDIQNNDINMENIKYIPQEEHLELVKRCNPEKGDLLLSKNGTIGVTKVIDWNWEFSIFVSLCLIKFNTKINSTFAHYVFESHSLQEQIFGLTKKNTVTNLHLDKIREFWFIVPTLNEQLGIINFLDKKTEKIDRLISRQQALLEKLSEKRTALITETVCGRVRLPTALNDNETLSSNVPLRNSGIEWLGEVPEHWEIKPLKFAVSYNDETLPENTDLDEEILYVDISSVSLTDGIKNKELMIFENAPSRARRIVKDGDVLVSTVRTYLKAIAQVESAEPNLIASTGFAVLRSKCGLNSQYLGYYIQSEGIVGAIVANSVGVSYPAINASDLVRLPICIPSETEQTIIANYLDKKTEKINHLQNKIERVIERLKEYRSALITQVVTGKVKV</sequence>
<keyword evidence="2" id="KW-0680">Restriction system</keyword>
<evidence type="ECO:0000313" key="6">
    <source>
        <dbReference type="EMBL" id="QNS15905.1"/>
    </source>
</evidence>
<dbReference type="Gene3D" id="3.90.220.20">
    <property type="entry name" value="DNA methylase specificity domains"/>
    <property type="match status" value="2"/>
</dbReference>
<evidence type="ECO:0000256" key="2">
    <source>
        <dbReference type="ARBA" id="ARBA00022747"/>
    </source>
</evidence>
<dbReference type="KEGG" id="mbos:ICJ55_03985"/>
<dbReference type="GO" id="GO:0003677">
    <property type="term" value="F:DNA binding"/>
    <property type="evidence" value="ECO:0007669"/>
    <property type="project" value="UniProtKB-KW"/>
</dbReference>